<reference evidence="1" key="1">
    <citation type="journal article" date="2020" name="Nat. Genet.">
        <title>Genomic diversifications of five Gossypium allopolyploid species and their impact on cotton improvement.</title>
        <authorList>
            <person name="Chen Z.J."/>
            <person name="Sreedasyam A."/>
            <person name="Ando A."/>
            <person name="Song Q."/>
            <person name="De Santiago L.M."/>
            <person name="Hulse-Kemp A.M."/>
            <person name="Ding M."/>
            <person name="Ye W."/>
            <person name="Kirkbride R.C."/>
            <person name="Jenkins J."/>
            <person name="Plott C."/>
            <person name="Lovell J."/>
            <person name="Lin Y.M."/>
            <person name="Vaughn R."/>
            <person name="Liu B."/>
            <person name="Simpson S."/>
            <person name="Scheffler B.E."/>
            <person name="Wen L."/>
            <person name="Saski C.A."/>
            <person name="Grover C.E."/>
            <person name="Hu G."/>
            <person name="Conover J.L."/>
            <person name="Carlson J.W."/>
            <person name="Shu S."/>
            <person name="Boston L.B."/>
            <person name="Williams M."/>
            <person name="Peterson D.G."/>
            <person name="McGee K."/>
            <person name="Jones D.C."/>
            <person name="Wendel J.F."/>
            <person name="Stelly D.M."/>
            <person name="Grimwood J."/>
            <person name="Schmutz J."/>
        </authorList>
    </citation>
    <scope>NUCLEOTIDE SEQUENCE [LARGE SCALE GENOMIC DNA]</scope>
    <source>
        <strain evidence="1">cv. TM-1</strain>
    </source>
</reference>
<dbReference type="Gene3D" id="2.40.70.10">
    <property type="entry name" value="Acid Proteases"/>
    <property type="match status" value="1"/>
</dbReference>
<evidence type="ECO:0000313" key="2">
    <source>
        <dbReference type="RefSeq" id="XP_016747502.1"/>
    </source>
</evidence>
<dbReference type="GeneID" id="107956306"/>
<gene>
    <name evidence="2" type="primary">LOC107956306</name>
</gene>
<dbReference type="AlphaFoldDB" id="A0A1U8P8G3"/>
<organism evidence="1 2">
    <name type="scientific">Gossypium hirsutum</name>
    <name type="common">Upland cotton</name>
    <name type="synonym">Gossypium mexicanum</name>
    <dbReference type="NCBI Taxonomy" id="3635"/>
    <lineage>
        <taxon>Eukaryota</taxon>
        <taxon>Viridiplantae</taxon>
        <taxon>Streptophyta</taxon>
        <taxon>Embryophyta</taxon>
        <taxon>Tracheophyta</taxon>
        <taxon>Spermatophyta</taxon>
        <taxon>Magnoliopsida</taxon>
        <taxon>eudicotyledons</taxon>
        <taxon>Gunneridae</taxon>
        <taxon>Pentapetalae</taxon>
        <taxon>rosids</taxon>
        <taxon>malvids</taxon>
        <taxon>Malvales</taxon>
        <taxon>Malvaceae</taxon>
        <taxon>Malvoideae</taxon>
        <taxon>Gossypium</taxon>
    </lineage>
</organism>
<reference evidence="2" key="2">
    <citation type="submission" date="2025-08" db="UniProtKB">
        <authorList>
            <consortium name="RefSeq"/>
        </authorList>
    </citation>
    <scope>IDENTIFICATION</scope>
</reference>
<dbReference type="Pfam" id="PF08284">
    <property type="entry name" value="RVP_2"/>
    <property type="match status" value="1"/>
</dbReference>
<protein>
    <recommendedName>
        <fullName evidence="3">RVP_2 domain-containing protein</fullName>
    </recommendedName>
</protein>
<evidence type="ECO:0008006" key="3">
    <source>
        <dbReference type="Google" id="ProtNLM"/>
    </source>
</evidence>
<keyword evidence="1" id="KW-1185">Reference proteome</keyword>
<sequence length="218" mass="24212">MGRSREAPDRGVGHTELRQPGLVYAARRREEGDPSDVITACTVSETLGVMCETTMSEITVLSPLGQSVRVNKLFKDLPLEVQGKIFLADLTELPFGEFDLILGMDWLGDEVVVIGECRDYLSNVISTLRANKMVRKGFEAYLAYVSASRSKIASIKDIRTVKDFLDVFPDELLGLRPNCEVEFRIELLPGTASVSIAPYRMAAKDLVELKAQIQELLD</sequence>
<dbReference type="PANTHER" id="PTHR15503:SF45">
    <property type="entry name" value="RNA-DIRECTED DNA POLYMERASE HOMOLOG"/>
    <property type="match status" value="1"/>
</dbReference>
<dbReference type="PANTHER" id="PTHR15503">
    <property type="entry name" value="LDOC1 RELATED"/>
    <property type="match status" value="1"/>
</dbReference>
<dbReference type="Proteomes" id="UP000818029">
    <property type="component" value="Chromosome A07"/>
</dbReference>
<dbReference type="RefSeq" id="XP_016747502.1">
    <property type="nucleotide sequence ID" value="XM_016892013.1"/>
</dbReference>
<dbReference type="CDD" id="cd00303">
    <property type="entry name" value="retropepsin_like"/>
    <property type="match status" value="1"/>
</dbReference>
<dbReference type="KEGG" id="ghi:107956306"/>
<name>A0A1U8P8G3_GOSHI</name>
<dbReference type="InterPro" id="IPR032567">
    <property type="entry name" value="RTL1-rel"/>
</dbReference>
<evidence type="ECO:0000313" key="1">
    <source>
        <dbReference type="Proteomes" id="UP000818029"/>
    </source>
</evidence>
<accession>A0A1U8P8G3</accession>
<dbReference type="InterPro" id="IPR021109">
    <property type="entry name" value="Peptidase_aspartic_dom_sf"/>
</dbReference>
<proteinExistence type="predicted"/>
<dbReference type="PaxDb" id="3635-A0A1U8P8G3"/>